<dbReference type="STRING" id="580332.Slit_1097"/>
<evidence type="ECO:0000313" key="2">
    <source>
        <dbReference type="EMBL" id="ADE11335.1"/>
    </source>
</evidence>
<dbReference type="KEGG" id="slt:Slit_1097"/>
<name>D5CQU9_SIDLE</name>
<dbReference type="OrthoDB" id="6921368at2"/>
<reference evidence="2 3" key="1">
    <citation type="submission" date="2010-03" db="EMBL/GenBank/DDBJ databases">
        <title>Complete sequence of Sideroxydans lithotrophicus ES-1.</title>
        <authorList>
            <consortium name="US DOE Joint Genome Institute"/>
            <person name="Lucas S."/>
            <person name="Copeland A."/>
            <person name="Lapidus A."/>
            <person name="Cheng J.-F."/>
            <person name="Bruce D."/>
            <person name="Goodwin L."/>
            <person name="Pitluck S."/>
            <person name="Munk A.C."/>
            <person name="Detter J.C."/>
            <person name="Han C."/>
            <person name="Tapia R."/>
            <person name="Larimer F."/>
            <person name="Land M."/>
            <person name="Hauser L."/>
            <person name="Kyrpides N."/>
            <person name="Ivanova N."/>
            <person name="Emerson D."/>
            <person name="Woyke T."/>
        </authorList>
    </citation>
    <scope>NUCLEOTIDE SEQUENCE [LARGE SCALE GENOMIC DNA]</scope>
    <source>
        <strain evidence="2 3">ES-1</strain>
    </source>
</reference>
<dbReference type="eggNOG" id="COG1474">
    <property type="taxonomic scope" value="Bacteria"/>
</dbReference>
<dbReference type="SUPFAM" id="SSF52540">
    <property type="entry name" value="P-loop containing nucleoside triphosphate hydrolases"/>
    <property type="match status" value="1"/>
</dbReference>
<protein>
    <submittedName>
        <fullName evidence="2">Uncharacterized protein</fullName>
    </submittedName>
</protein>
<gene>
    <name evidence="2" type="ordered locus">Slit_1097</name>
</gene>
<dbReference type="AlphaFoldDB" id="D5CQU9"/>
<dbReference type="EMBL" id="CP001965">
    <property type="protein sequence ID" value="ADE11335.1"/>
    <property type="molecule type" value="Genomic_DNA"/>
</dbReference>
<dbReference type="InterPro" id="IPR027417">
    <property type="entry name" value="P-loop_NTPase"/>
</dbReference>
<accession>D5CQU9</accession>
<organism evidence="2 3">
    <name type="scientific">Sideroxydans lithotrophicus (strain ES-1)</name>
    <dbReference type="NCBI Taxonomy" id="580332"/>
    <lineage>
        <taxon>Bacteria</taxon>
        <taxon>Pseudomonadati</taxon>
        <taxon>Pseudomonadota</taxon>
        <taxon>Betaproteobacteria</taxon>
        <taxon>Nitrosomonadales</taxon>
        <taxon>Gallionellaceae</taxon>
        <taxon>Sideroxydans</taxon>
    </lineage>
</organism>
<evidence type="ECO:0000256" key="1">
    <source>
        <dbReference type="SAM" id="MobiDB-lite"/>
    </source>
</evidence>
<keyword evidence="3" id="KW-1185">Reference proteome</keyword>
<dbReference type="HOGENOM" id="CLU_599405_0_0_4"/>
<proteinExistence type="predicted"/>
<dbReference type="RefSeq" id="WP_013029233.1">
    <property type="nucleotide sequence ID" value="NC_013959.1"/>
</dbReference>
<feature type="region of interest" description="Disordered" evidence="1">
    <location>
        <begin position="399"/>
        <end position="423"/>
    </location>
</feature>
<sequence>MKRLQSNPWAKRFELFLDKETIRRHSLVVVPPLIGLRDESTETACLRMEQALKTVFYPTNQCVDVLLRLVDKAFAHCLRTYDDENKYLAGIYAKNPPLLEFEPPLLVTGLAGTGKTEIGKGILRILLDDGQVVVGQEHSPFPLKKPWYVTVHAKAGPLDVLKVLANCERGSSDLVERCRKIAFRDGVPLLMADEFQFATGSSSANARVTQMLLSLGYIGIPWVYNANFTLVRRLLKRPEEDLQRILSDWIILQPDPPSSMDWQETLRIQKNVAPDILYFDPVMDASKIHEYTAGRKRATKELFVRAMRAEHPRGGVVDMAAIKRTYHSQQYAGFRAESEILANQAITNCPDKKRPDLWCPLPLSMGTTVEFAVAAKERRNAHVADAEIRSALSGNERDALREIERKSTKPQKKHGEVVPLRRKAAPTAEDLKRNANWFKDQI</sequence>
<evidence type="ECO:0000313" key="3">
    <source>
        <dbReference type="Proteomes" id="UP000001625"/>
    </source>
</evidence>
<dbReference type="Proteomes" id="UP000001625">
    <property type="component" value="Chromosome"/>
</dbReference>